<protein>
    <submittedName>
        <fullName evidence="2">Uncharacterized protein</fullName>
    </submittedName>
</protein>
<keyword evidence="1" id="KW-1133">Transmembrane helix</keyword>
<feature type="transmembrane region" description="Helical" evidence="1">
    <location>
        <begin position="21"/>
        <end position="43"/>
    </location>
</feature>
<organism evidence="2 3">
    <name type="scientific">Candidatus Avelusimicrobium gallicola</name>
    <dbReference type="NCBI Taxonomy" id="2562704"/>
    <lineage>
        <taxon>Bacteria</taxon>
        <taxon>Pseudomonadati</taxon>
        <taxon>Elusimicrobiota</taxon>
        <taxon>Elusimicrobia</taxon>
        <taxon>Elusimicrobiales</taxon>
        <taxon>Elusimicrobiaceae</taxon>
        <taxon>Candidatus Avelusimicrobium</taxon>
    </lineage>
</organism>
<feature type="transmembrane region" description="Helical" evidence="1">
    <location>
        <begin position="49"/>
        <end position="67"/>
    </location>
</feature>
<reference evidence="2" key="1">
    <citation type="submission" date="2019-04" db="EMBL/GenBank/DDBJ databases">
        <title>Evolution of Biomass-Degrading Anaerobic Consortia Revealed by Metagenomics.</title>
        <authorList>
            <person name="Peng X."/>
        </authorList>
    </citation>
    <scope>NUCLEOTIDE SEQUENCE</scope>
    <source>
        <strain evidence="2">SIG66</strain>
    </source>
</reference>
<dbReference type="EMBL" id="SUVG01000003">
    <property type="protein sequence ID" value="MBE6421096.1"/>
    <property type="molecule type" value="Genomic_DNA"/>
</dbReference>
<proteinExistence type="predicted"/>
<dbReference type="Proteomes" id="UP000725649">
    <property type="component" value="Unassembled WGS sequence"/>
</dbReference>
<comment type="caution">
    <text evidence="2">The sequence shown here is derived from an EMBL/GenBank/DDBJ whole genome shotgun (WGS) entry which is preliminary data.</text>
</comment>
<evidence type="ECO:0000313" key="3">
    <source>
        <dbReference type="Proteomes" id="UP000725649"/>
    </source>
</evidence>
<sequence>MIEDLFNFIDELYASNNGVKVFCANIILLILSLIEVVIAYFLLKTIGTPILRIIVLVFFAFLIWKTTGKKR</sequence>
<evidence type="ECO:0000313" key="2">
    <source>
        <dbReference type="EMBL" id="MBE6421096.1"/>
    </source>
</evidence>
<gene>
    <name evidence="2" type="ORF">E7027_03040</name>
</gene>
<name>A0A928DPL1_9BACT</name>
<accession>A0A928DPL1</accession>
<evidence type="ECO:0000256" key="1">
    <source>
        <dbReference type="SAM" id="Phobius"/>
    </source>
</evidence>
<keyword evidence="1" id="KW-0812">Transmembrane</keyword>
<dbReference type="AlphaFoldDB" id="A0A928DPL1"/>
<keyword evidence="1" id="KW-0472">Membrane</keyword>